<keyword evidence="2" id="KW-0812">Transmembrane</keyword>
<name>A0A804NNE3_MAIZE</name>
<reference evidence="3" key="3">
    <citation type="submission" date="2021-05" db="UniProtKB">
        <authorList>
            <consortium name="EnsemblPlants"/>
        </authorList>
    </citation>
    <scope>IDENTIFICATION</scope>
    <source>
        <strain evidence="3">cv. B73</strain>
    </source>
</reference>
<protein>
    <submittedName>
        <fullName evidence="3">Uncharacterized protein</fullName>
    </submittedName>
</protein>
<evidence type="ECO:0000313" key="3">
    <source>
        <dbReference type="EnsemblPlants" id="Zm00001eb173530_P001"/>
    </source>
</evidence>
<feature type="transmembrane region" description="Helical" evidence="2">
    <location>
        <begin position="21"/>
        <end position="39"/>
    </location>
</feature>
<feature type="region of interest" description="Disordered" evidence="1">
    <location>
        <begin position="65"/>
        <end position="91"/>
    </location>
</feature>
<organism evidence="3 4">
    <name type="scientific">Zea mays</name>
    <name type="common">Maize</name>
    <dbReference type="NCBI Taxonomy" id="4577"/>
    <lineage>
        <taxon>Eukaryota</taxon>
        <taxon>Viridiplantae</taxon>
        <taxon>Streptophyta</taxon>
        <taxon>Embryophyta</taxon>
        <taxon>Tracheophyta</taxon>
        <taxon>Spermatophyta</taxon>
        <taxon>Magnoliopsida</taxon>
        <taxon>Liliopsida</taxon>
        <taxon>Poales</taxon>
        <taxon>Poaceae</taxon>
        <taxon>PACMAD clade</taxon>
        <taxon>Panicoideae</taxon>
        <taxon>Andropogonodae</taxon>
        <taxon>Andropogoneae</taxon>
        <taxon>Tripsacinae</taxon>
        <taxon>Zea</taxon>
    </lineage>
</organism>
<accession>A0A804NNE3</accession>
<dbReference type="Proteomes" id="UP000007305">
    <property type="component" value="Chromosome 4"/>
</dbReference>
<proteinExistence type="predicted"/>
<evidence type="ECO:0000256" key="2">
    <source>
        <dbReference type="SAM" id="Phobius"/>
    </source>
</evidence>
<dbReference type="EnsemblPlants" id="Zm00001eb173530_T001">
    <property type="protein sequence ID" value="Zm00001eb173530_P001"/>
    <property type="gene ID" value="Zm00001eb173530"/>
</dbReference>
<feature type="compositionally biased region" description="Low complexity" evidence="1">
    <location>
        <begin position="65"/>
        <end position="75"/>
    </location>
</feature>
<evidence type="ECO:0000256" key="1">
    <source>
        <dbReference type="SAM" id="MobiDB-lite"/>
    </source>
</evidence>
<keyword evidence="2" id="KW-1133">Transmembrane helix</keyword>
<keyword evidence="2" id="KW-0472">Membrane</keyword>
<reference evidence="4" key="1">
    <citation type="journal article" date="2009" name="Science">
        <title>The B73 maize genome: complexity, diversity, and dynamics.</title>
        <authorList>
            <person name="Schnable P.S."/>
            <person name="Ware D."/>
            <person name="Fulton R.S."/>
            <person name="Stein J.C."/>
            <person name="Wei F."/>
            <person name="Pasternak S."/>
            <person name="Liang C."/>
            <person name="Zhang J."/>
            <person name="Fulton L."/>
            <person name="Graves T.A."/>
            <person name="Minx P."/>
            <person name="Reily A.D."/>
            <person name="Courtney L."/>
            <person name="Kruchowski S.S."/>
            <person name="Tomlinson C."/>
            <person name="Strong C."/>
            <person name="Delehaunty K."/>
            <person name="Fronick C."/>
            <person name="Courtney B."/>
            <person name="Rock S.M."/>
            <person name="Belter E."/>
            <person name="Du F."/>
            <person name="Kim K."/>
            <person name="Abbott R.M."/>
            <person name="Cotton M."/>
            <person name="Levy A."/>
            <person name="Marchetto P."/>
            <person name="Ochoa K."/>
            <person name="Jackson S.M."/>
            <person name="Gillam B."/>
            <person name="Chen W."/>
            <person name="Yan L."/>
            <person name="Higginbotham J."/>
            <person name="Cardenas M."/>
            <person name="Waligorski J."/>
            <person name="Applebaum E."/>
            <person name="Phelps L."/>
            <person name="Falcone J."/>
            <person name="Kanchi K."/>
            <person name="Thane T."/>
            <person name="Scimone A."/>
            <person name="Thane N."/>
            <person name="Henke J."/>
            <person name="Wang T."/>
            <person name="Ruppert J."/>
            <person name="Shah N."/>
            <person name="Rotter K."/>
            <person name="Hodges J."/>
            <person name="Ingenthron E."/>
            <person name="Cordes M."/>
            <person name="Kohlberg S."/>
            <person name="Sgro J."/>
            <person name="Delgado B."/>
            <person name="Mead K."/>
            <person name="Chinwalla A."/>
            <person name="Leonard S."/>
            <person name="Crouse K."/>
            <person name="Collura K."/>
            <person name="Kudrna D."/>
            <person name="Currie J."/>
            <person name="He R."/>
            <person name="Angelova A."/>
            <person name="Rajasekar S."/>
            <person name="Mueller T."/>
            <person name="Lomeli R."/>
            <person name="Scara G."/>
            <person name="Ko A."/>
            <person name="Delaney K."/>
            <person name="Wissotski M."/>
            <person name="Lopez G."/>
            <person name="Campos D."/>
            <person name="Braidotti M."/>
            <person name="Ashley E."/>
            <person name="Golser W."/>
            <person name="Kim H."/>
            <person name="Lee S."/>
            <person name="Lin J."/>
            <person name="Dujmic Z."/>
            <person name="Kim W."/>
            <person name="Talag J."/>
            <person name="Zuccolo A."/>
            <person name="Fan C."/>
            <person name="Sebastian A."/>
            <person name="Kramer M."/>
            <person name="Spiegel L."/>
            <person name="Nascimento L."/>
            <person name="Zutavern T."/>
            <person name="Miller B."/>
            <person name="Ambroise C."/>
            <person name="Muller S."/>
            <person name="Spooner W."/>
            <person name="Narechania A."/>
            <person name="Ren L."/>
            <person name="Wei S."/>
            <person name="Kumari S."/>
            <person name="Faga B."/>
            <person name="Levy M.J."/>
            <person name="McMahan L."/>
            <person name="Van Buren P."/>
            <person name="Vaughn M.W."/>
            <person name="Ying K."/>
            <person name="Yeh C.-T."/>
            <person name="Emrich S.J."/>
            <person name="Jia Y."/>
            <person name="Kalyanaraman A."/>
            <person name="Hsia A.-P."/>
            <person name="Barbazuk W.B."/>
            <person name="Baucom R.S."/>
            <person name="Brutnell T.P."/>
            <person name="Carpita N.C."/>
            <person name="Chaparro C."/>
            <person name="Chia J.-M."/>
            <person name="Deragon J.-M."/>
            <person name="Estill J.C."/>
            <person name="Fu Y."/>
            <person name="Jeddeloh J.A."/>
            <person name="Han Y."/>
            <person name="Lee H."/>
            <person name="Li P."/>
            <person name="Lisch D.R."/>
            <person name="Liu S."/>
            <person name="Liu Z."/>
            <person name="Nagel D.H."/>
            <person name="McCann M.C."/>
            <person name="SanMiguel P."/>
            <person name="Myers A.M."/>
            <person name="Nettleton D."/>
            <person name="Nguyen J."/>
            <person name="Penning B.W."/>
            <person name="Ponnala L."/>
            <person name="Schneider K.L."/>
            <person name="Schwartz D.C."/>
            <person name="Sharma A."/>
            <person name="Soderlund C."/>
            <person name="Springer N.M."/>
            <person name="Sun Q."/>
            <person name="Wang H."/>
            <person name="Waterman M."/>
            <person name="Westerman R."/>
            <person name="Wolfgruber T.K."/>
            <person name="Yang L."/>
            <person name="Yu Y."/>
            <person name="Zhang L."/>
            <person name="Zhou S."/>
            <person name="Zhu Q."/>
            <person name="Bennetzen J.L."/>
            <person name="Dawe R.K."/>
            <person name="Jiang J."/>
            <person name="Jiang N."/>
            <person name="Presting G.G."/>
            <person name="Wessler S.R."/>
            <person name="Aluru S."/>
            <person name="Martienssen R.A."/>
            <person name="Clifton S.W."/>
            <person name="McCombie W.R."/>
            <person name="Wing R.A."/>
            <person name="Wilson R.K."/>
        </authorList>
    </citation>
    <scope>NUCLEOTIDE SEQUENCE [LARGE SCALE GENOMIC DNA]</scope>
    <source>
        <strain evidence="4">cv. B73</strain>
    </source>
</reference>
<dbReference type="AlphaFoldDB" id="A0A804NNE3"/>
<dbReference type="InParanoid" id="A0A804NNE3"/>
<keyword evidence="4" id="KW-1185">Reference proteome</keyword>
<reference evidence="3" key="2">
    <citation type="submission" date="2019-07" db="EMBL/GenBank/DDBJ databases">
        <authorList>
            <person name="Seetharam A."/>
            <person name="Woodhouse M."/>
            <person name="Cannon E."/>
        </authorList>
    </citation>
    <scope>NUCLEOTIDE SEQUENCE [LARGE SCALE GENOMIC DNA]</scope>
    <source>
        <strain evidence="3">cv. B73</strain>
    </source>
</reference>
<sequence length="118" mass="12942">RRRQGLEQGGRLVVVVRRERLHLPLLPVAAGVLLLRLHARLLAPGPRRRRSHLRLNHEVAEAQVPGLLPLATGPRPRLRPPPPPPPLATGHGELATLLLSRDPGLSWTTVWSSEGKPA</sequence>
<dbReference type="Gramene" id="Zm00001eb173530_T001">
    <property type="protein sequence ID" value="Zm00001eb173530_P001"/>
    <property type="gene ID" value="Zm00001eb173530"/>
</dbReference>
<evidence type="ECO:0000313" key="4">
    <source>
        <dbReference type="Proteomes" id="UP000007305"/>
    </source>
</evidence>